<name>A0ABV7HWU0_9HYPH</name>
<organism evidence="1 2">
    <name type="scientific">Ciceribacter thiooxidans</name>
    <dbReference type="NCBI Taxonomy" id="1969821"/>
    <lineage>
        <taxon>Bacteria</taxon>
        <taxon>Pseudomonadati</taxon>
        <taxon>Pseudomonadota</taxon>
        <taxon>Alphaproteobacteria</taxon>
        <taxon>Hyphomicrobiales</taxon>
        <taxon>Rhizobiaceae</taxon>
        <taxon>Ciceribacter</taxon>
    </lineage>
</organism>
<dbReference type="Proteomes" id="UP001595647">
    <property type="component" value="Unassembled WGS sequence"/>
</dbReference>
<dbReference type="RefSeq" id="WP_182307845.1">
    <property type="nucleotide sequence ID" value="NZ_CP059897.1"/>
</dbReference>
<protein>
    <submittedName>
        <fullName evidence="1">Transglycosylase SLT domain-containing protein</fullName>
    </submittedName>
</protein>
<dbReference type="EMBL" id="JBHRTG010000006">
    <property type="protein sequence ID" value="MFC3162880.1"/>
    <property type="molecule type" value="Genomic_DNA"/>
</dbReference>
<keyword evidence="2" id="KW-1185">Reference proteome</keyword>
<gene>
    <name evidence="1" type="ORF">ACFOHV_06260</name>
</gene>
<reference evidence="2" key="1">
    <citation type="journal article" date="2019" name="Int. J. Syst. Evol. Microbiol.">
        <title>The Global Catalogue of Microorganisms (GCM) 10K type strain sequencing project: providing services to taxonomists for standard genome sequencing and annotation.</title>
        <authorList>
            <consortium name="The Broad Institute Genomics Platform"/>
            <consortium name="The Broad Institute Genome Sequencing Center for Infectious Disease"/>
            <person name="Wu L."/>
            <person name="Ma J."/>
        </authorList>
    </citation>
    <scope>NUCLEOTIDE SEQUENCE [LARGE SCALE GENOMIC DNA]</scope>
    <source>
        <strain evidence="2">KCTC 52231</strain>
    </source>
</reference>
<evidence type="ECO:0000313" key="2">
    <source>
        <dbReference type="Proteomes" id="UP001595647"/>
    </source>
</evidence>
<sequence length="223" mass="24310">MSVALLYLTQSCVPTFVTETPARVVSAESGFDPFAIRITGPAPLSRKPASSSEAIELATSLTAERQDIQLGLGAISTQRLRTLNITMSETFDPRRNLQVTAGLLDEYYRLAMKAGADSGRPEQLMLQSYYDGGGSSVGSSLRYEKQVEENARQLDRALATAVIADNEQDGDSIEDSHVEVTVEAATSDQRPDEAASAPSWDVFSLRRRSPVLVFQNSQMEQSE</sequence>
<comment type="caution">
    <text evidence="1">The sequence shown here is derived from an EMBL/GenBank/DDBJ whole genome shotgun (WGS) entry which is preliminary data.</text>
</comment>
<accession>A0ABV7HWU0</accession>
<evidence type="ECO:0000313" key="1">
    <source>
        <dbReference type="EMBL" id="MFC3162880.1"/>
    </source>
</evidence>
<proteinExistence type="predicted"/>